<keyword evidence="2" id="KW-1003">Cell membrane</keyword>
<dbReference type="InterPro" id="IPR027417">
    <property type="entry name" value="P-loop_NTPase"/>
</dbReference>
<dbReference type="NCBIfam" id="TIGR02142">
    <property type="entry name" value="modC_ABC"/>
    <property type="match status" value="1"/>
</dbReference>
<evidence type="ECO:0000256" key="5">
    <source>
        <dbReference type="ARBA" id="ARBA00022741"/>
    </source>
</evidence>
<dbReference type="AlphaFoldDB" id="A0A0S2SMV3"/>
<dbReference type="GO" id="GO:0016020">
    <property type="term" value="C:membrane"/>
    <property type="evidence" value="ECO:0007669"/>
    <property type="project" value="InterPro"/>
</dbReference>
<accession>A0A0S2SMV3</accession>
<dbReference type="InterPro" id="IPR003439">
    <property type="entry name" value="ABC_transporter-like_ATP-bd"/>
</dbReference>
<proteinExistence type="predicted"/>
<dbReference type="InterPro" id="IPR017871">
    <property type="entry name" value="ABC_transporter-like_CS"/>
</dbReference>
<dbReference type="RefSeq" id="WP_144431360.1">
    <property type="nucleotide sequence ID" value="NZ_CP013067.1"/>
</dbReference>
<evidence type="ECO:0000256" key="8">
    <source>
        <dbReference type="ARBA" id="ARBA00023136"/>
    </source>
</evidence>
<dbReference type="Gene3D" id="2.40.50.100">
    <property type="match status" value="1"/>
</dbReference>
<evidence type="ECO:0000256" key="4">
    <source>
        <dbReference type="ARBA" id="ARBA00022519"/>
    </source>
</evidence>
<keyword evidence="1" id="KW-0813">Transport</keyword>
<organism evidence="12 13">
    <name type="scientific">Aeromonas schubertii</name>
    <dbReference type="NCBI Taxonomy" id="652"/>
    <lineage>
        <taxon>Bacteria</taxon>
        <taxon>Pseudomonadati</taxon>
        <taxon>Pseudomonadota</taxon>
        <taxon>Gammaproteobacteria</taxon>
        <taxon>Aeromonadales</taxon>
        <taxon>Aeromonadaceae</taxon>
        <taxon>Aeromonas</taxon>
    </lineage>
</organism>
<evidence type="ECO:0000256" key="1">
    <source>
        <dbReference type="ARBA" id="ARBA00022448"/>
    </source>
</evidence>
<dbReference type="PROSITE" id="PS50893">
    <property type="entry name" value="ABC_TRANSPORTER_2"/>
    <property type="match status" value="1"/>
</dbReference>
<evidence type="ECO:0000256" key="2">
    <source>
        <dbReference type="ARBA" id="ARBA00022475"/>
    </source>
</evidence>
<keyword evidence="7" id="KW-1278">Translocase</keyword>
<dbReference type="PATRIC" id="fig|652.5.peg.1883"/>
<protein>
    <submittedName>
        <fullName evidence="12">Molybdate ABC transporter ATP-binding protein</fullName>
    </submittedName>
</protein>
<dbReference type="PANTHER" id="PTHR43514">
    <property type="entry name" value="ABC TRANSPORTER I FAMILY MEMBER 10"/>
    <property type="match status" value="1"/>
</dbReference>
<dbReference type="InterPro" id="IPR003593">
    <property type="entry name" value="AAA+_ATPase"/>
</dbReference>
<feature type="domain" description="ABC transporter" evidence="10">
    <location>
        <begin position="1"/>
        <end position="224"/>
    </location>
</feature>
<dbReference type="Pfam" id="PF00005">
    <property type="entry name" value="ABC_tran"/>
    <property type="match status" value="1"/>
</dbReference>
<evidence type="ECO:0000256" key="9">
    <source>
        <dbReference type="PROSITE-ProRule" id="PRU01213"/>
    </source>
</evidence>
<dbReference type="Proteomes" id="UP000058114">
    <property type="component" value="Chromosome"/>
</dbReference>
<dbReference type="GO" id="GO:0140359">
    <property type="term" value="F:ABC-type transporter activity"/>
    <property type="evidence" value="ECO:0007669"/>
    <property type="project" value="InterPro"/>
</dbReference>
<dbReference type="KEGG" id="asr:WL1483_3547"/>
<dbReference type="GO" id="GO:0005524">
    <property type="term" value="F:ATP binding"/>
    <property type="evidence" value="ECO:0007669"/>
    <property type="project" value="UniProtKB-KW"/>
</dbReference>
<keyword evidence="3 9" id="KW-0500">Molybdenum</keyword>
<keyword evidence="6 12" id="KW-0067">ATP-binding</keyword>
<reference evidence="13" key="1">
    <citation type="submission" date="2015-10" db="EMBL/GenBank/DDBJ databases">
        <title>Complete Genome Sequence of Aeromonas schubertii strain WL1483.</title>
        <authorList>
            <person name="Liu L."/>
        </authorList>
    </citation>
    <scope>NUCLEOTIDE SEQUENCE [LARGE SCALE GENOMIC DNA]</scope>
    <source>
        <strain evidence="13">WL1483</strain>
    </source>
</reference>
<dbReference type="InterPro" id="IPR011868">
    <property type="entry name" value="ModC_ABC_ATP-bd"/>
</dbReference>
<dbReference type="Pfam" id="PF03459">
    <property type="entry name" value="TOBE"/>
    <property type="match status" value="1"/>
</dbReference>
<evidence type="ECO:0000259" key="10">
    <source>
        <dbReference type="PROSITE" id="PS50893"/>
    </source>
</evidence>
<dbReference type="PROSITE" id="PS00211">
    <property type="entry name" value="ABC_TRANSPORTER_1"/>
    <property type="match status" value="1"/>
</dbReference>
<evidence type="ECO:0000313" key="12">
    <source>
        <dbReference type="EMBL" id="ALP42966.1"/>
    </source>
</evidence>
<reference evidence="12 13" key="2">
    <citation type="journal article" date="2016" name="Genome Announc.">
        <title>Complete Genome Sequence of the Highly Virulent Aeromonas schubertii Strain WL1483, Isolated from Diseased Snakehead Fish (Channa argus) in China.</title>
        <authorList>
            <person name="Liu L."/>
            <person name="Li N."/>
            <person name="Zhang D."/>
            <person name="Fu X."/>
            <person name="Shi C."/>
            <person name="Lin Q."/>
            <person name="Hao G."/>
        </authorList>
    </citation>
    <scope>NUCLEOTIDE SEQUENCE [LARGE SCALE GENOMIC DNA]</scope>
    <source>
        <strain evidence="12 13">WL1483</strain>
    </source>
</reference>
<dbReference type="InterPro" id="IPR008995">
    <property type="entry name" value="Mo/tungstate-bd_C_term_dom"/>
</dbReference>
<dbReference type="InterPro" id="IPR005116">
    <property type="entry name" value="Transp-assoc_OB_typ1"/>
</dbReference>
<dbReference type="GO" id="GO:0016887">
    <property type="term" value="F:ATP hydrolysis activity"/>
    <property type="evidence" value="ECO:0007669"/>
    <property type="project" value="InterPro"/>
</dbReference>
<dbReference type="GO" id="GO:0015098">
    <property type="term" value="F:molybdate ion transmembrane transporter activity"/>
    <property type="evidence" value="ECO:0007669"/>
    <property type="project" value="InterPro"/>
</dbReference>
<feature type="domain" description="Mop" evidence="11">
    <location>
        <begin position="284"/>
        <end position="350"/>
    </location>
</feature>
<dbReference type="SUPFAM" id="SSF52540">
    <property type="entry name" value="P-loop containing nucleoside triphosphate hydrolases"/>
    <property type="match status" value="1"/>
</dbReference>
<evidence type="ECO:0000313" key="13">
    <source>
        <dbReference type="Proteomes" id="UP000058114"/>
    </source>
</evidence>
<evidence type="ECO:0000256" key="3">
    <source>
        <dbReference type="ARBA" id="ARBA00022505"/>
    </source>
</evidence>
<evidence type="ECO:0000256" key="6">
    <source>
        <dbReference type="ARBA" id="ARBA00022840"/>
    </source>
</evidence>
<dbReference type="SUPFAM" id="SSF50331">
    <property type="entry name" value="MOP-like"/>
    <property type="match status" value="1"/>
</dbReference>
<dbReference type="InterPro" id="IPR050334">
    <property type="entry name" value="Molybdenum_import_ModC"/>
</dbReference>
<evidence type="ECO:0000259" key="11">
    <source>
        <dbReference type="PROSITE" id="PS51866"/>
    </source>
</evidence>
<keyword evidence="4" id="KW-0997">Cell inner membrane</keyword>
<keyword evidence="8" id="KW-0472">Membrane</keyword>
<dbReference type="PROSITE" id="PS51866">
    <property type="entry name" value="MOP"/>
    <property type="match status" value="1"/>
</dbReference>
<name>A0A0S2SMV3_9GAMM</name>
<sequence length="350" mass="38234">MMSLSLRRLYGAWALACELSWRGEGICGLFGPSGSGKSTLLRAIAGLERAPCDRLCWQGRELAALPAEGRRIGLVFQDARLFGHLSVLGNLELAAGKGRGRWRPRELAVRLGFDELLGQRASALSGGQRQRVALARALLAEPSLLLLDEPFSALDRRSRLHLIHELQSLQRESGLPMLYVTHAMEEVGMLCDELILLEGGRALAQGAPDALFARLDLPLASRDDAGVILCAELVHWHEEEQMAELHLAGQSLFVTMPLPPDMPGPVRIKVAARDVVVATRPIEGSSLSNCLTTRLREQQSPLPGQSLLQLALGEQRLLARITRRSSERLGLMQGQEVFAYIKAVSLLGEA</sequence>
<dbReference type="EMBL" id="CP013067">
    <property type="protein sequence ID" value="ALP42966.1"/>
    <property type="molecule type" value="Genomic_DNA"/>
</dbReference>
<keyword evidence="5" id="KW-0547">Nucleotide-binding</keyword>
<dbReference type="PANTHER" id="PTHR43514:SF4">
    <property type="entry name" value="ABC TRANSPORTER I FAMILY MEMBER 10"/>
    <property type="match status" value="1"/>
</dbReference>
<gene>
    <name evidence="12" type="primary">modC</name>
    <name evidence="12" type="ORF">WL1483_3547</name>
</gene>
<dbReference type="SMART" id="SM00382">
    <property type="entry name" value="AAA"/>
    <property type="match status" value="1"/>
</dbReference>
<evidence type="ECO:0000256" key="7">
    <source>
        <dbReference type="ARBA" id="ARBA00022967"/>
    </source>
</evidence>
<dbReference type="Gene3D" id="3.40.50.300">
    <property type="entry name" value="P-loop containing nucleotide triphosphate hydrolases"/>
    <property type="match status" value="1"/>
</dbReference>
<dbReference type="InterPro" id="IPR004606">
    <property type="entry name" value="Mop_domain"/>
</dbReference>